<evidence type="ECO:0000256" key="2">
    <source>
        <dbReference type="ARBA" id="ARBA00022722"/>
    </source>
</evidence>
<dbReference type="Proteomes" id="UP000006620">
    <property type="component" value="Chromosome"/>
</dbReference>
<evidence type="ECO:0000313" key="9">
    <source>
        <dbReference type="Proteomes" id="UP000006620"/>
    </source>
</evidence>
<reference evidence="8 9" key="2">
    <citation type="journal article" date="2013" name="Genome Announc.">
        <title>Genome Sequence of Growth-Improving Paenibacillus mucilaginosus Strain KNP414.</title>
        <authorList>
            <person name="Lu J.J."/>
            <person name="Wang J.F."/>
            <person name="Hu X.F."/>
        </authorList>
    </citation>
    <scope>NUCLEOTIDE SEQUENCE [LARGE SCALE GENOMIC DNA]</scope>
    <source>
        <strain evidence="8 9">KNP414</strain>
    </source>
</reference>
<dbReference type="NCBIfam" id="TIGR00255">
    <property type="entry name" value="YicC/YloC family endoribonuclease"/>
    <property type="match status" value="1"/>
</dbReference>
<evidence type="ECO:0000256" key="4">
    <source>
        <dbReference type="ARBA" id="ARBA00022801"/>
    </source>
</evidence>
<comment type="similarity">
    <text evidence="5">Belongs to the YicC/YloC family.</text>
</comment>
<keyword evidence="2" id="KW-0540">Nuclease</keyword>
<evidence type="ECO:0000259" key="7">
    <source>
        <dbReference type="Pfam" id="PF08340"/>
    </source>
</evidence>
<organism evidence="8 9">
    <name type="scientific">Paenibacillus mucilaginosus (strain KNP414)</name>
    <dbReference type="NCBI Taxonomy" id="1036673"/>
    <lineage>
        <taxon>Bacteria</taxon>
        <taxon>Bacillati</taxon>
        <taxon>Bacillota</taxon>
        <taxon>Bacilli</taxon>
        <taxon>Bacillales</taxon>
        <taxon>Paenibacillaceae</taxon>
        <taxon>Paenibacillus</taxon>
    </lineage>
</organism>
<evidence type="ECO:0000256" key="3">
    <source>
        <dbReference type="ARBA" id="ARBA00022759"/>
    </source>
</evidence>
<dbReference type="PANTHER" id="PTHR30636:SF3">
    <property type="entry name" value="UPF0701 PROTEIN YICC"/>
    <property type="match status" value="1"/>
</dbReference>
<dbReference type="InterPro" id="IPR013527">
    <property type="entry name" value="YicC-like_N"/>
</dbReference>
<dbReference type="Pfam" id="PF08340">
    <property type="entry name" value="YicC-like_C"/>
    <property type="match status" value="1"/>
</dbReference>
<keyword evidence="4" id="KW-0378">Hydrolase</keyword>
<dbReference type="EMBL" id="CP002869">
    <property type="protein sequence ID" value="AEI44439.1"/>
    <property type="molecule type" value="Genomic_DNA"/>
</dbReference>
<feature type="domain" description="Endoribonuclease YicC-like N-terminal" evidence="6">
    <location>
        <begin position="3"/>
        <end position="156"/>
    </location>
</feature>
<protein>
    <submittedName>
        <fullName evidence="8">YicC domain protein</fullName>
    </submittedName>
</protein>
<dbReference type="PATRIC" id="fig|1036673.3.peg.5503"/>
<accession>F8FC38</accession>
<dbReference type="RefSeq" id="WP_013919590.1">
    <property type="nucleotide sequence ID" value="NC_015690.1"/>
</dbReference>
<proteinExistence type="inferred from homology"/>
<keyword evidence="3" id="KW-0255">Endonuclease</keyword>
<dbReference type="Pfam" id="PF03755">
    <property type="entry name" value="YicC-like_N"/>
    <property type="match status" value="1"/>
</dbReference>
<dbReference type="InterPro" id="IPR005229">
    <property type="entry name" value="YicC/YloC-like"/>
</dbReference>
<comment type="cofactor">
    <cofactor evidence="1">
        <name>a divalent metal cation</name>
        <dbReference type="ChEBI" id="CHEBI:60240"/>
    </cofactor>
</comment>
<dbReference type="GO" id="GO:0004521">
    <property type="term" value="F:RNA endonuclease activity"/>
    <property type="evidence" value="ECO:0007669"/>
    <property type="project" value="InterPro"/>
</dbReference>
<evidence type="ECO:0000256" key="1">
    <source>
        <dbReference type="ARBA" id="ARBA00001968"/>
    </source>
</evidence>
<dbReference type="GO" id="GO:0016787">
    <property type="term" value="F:hydrolase activity"/>
    <property type="evidence" value="ECO:0007669"/>
    <property type="project" value="UniProtKB-KW"/>
</dbReference>
<feature type="domain" description="Endoribonuclease YicC-like C-terminal" evidence="7">
    <location>
        <begin position="177"/>
        <end position="292"/>
    </location>
</feature>
<reference evidence="9" key="1">
    <citation type="submission" date="2011-06" db="EMBL/GenBank/DDBJ databases">
        <title>Complete genome sequence of Paenibacillus mucilaginosus KNP414.</title>
        <authorList>
            <person name="Wang J."/>
            <person name="Hu S."/>
            <person name="Hu X."/>
            <person name="Zhang B."/>
            <person name="Dong D."/>
            <person name="Zhang S."/>
            <person name="Zhao K."/>
            <person name="Wu D."/>
        </authorList>
    </citation>
    <scope>NUCLEOTIDE SEQUENCE [LARGE SCALE GENOMIC DNA]</scope>
    <source>
        <strain evidence="9">KNP414</strain>
    </source>
</reference>
<dbReference type="InterPro" id="IPR013551">
    <property type="entry name" value="YicC-like_C"/>
</dbReference>
<sequence length="292" mass="32496">MVTSMTGFGQAERTMAGYQIGIDLKSVNHRYCEIVIRMPKEFARYENAVKAAIGQHVKRGRVDAYVTVERAGGTPQNVHIDWNLALGYSQAAEELRERLALQDPLTLRDLIAVPGLLTFGSGMPEDEEGMEAALTACAEEAASALCVMRRREGAFLLQELEQRIAVLETHRTAAAALAPLVVRDYAEKLRARVGELLQQPPDESRLAMEVALFADRASIDEELARLLSHAAQFRELLVLGEPQGRRLDFLVQEMNREVNTIGSKANDARLSALVVEMKSELEKLREQIQNIE</sequence>
<evidence type="ECO:0000259" key="6">
    <source>
        <dbReference type="Pfam" id="PF03755"/>
    </source>
</evidence>
<dbReference type="PANTHER" id="PTHR30636">
    <property type="entry name" value="UPF0701 PROTEIN YICC"/>
    <property type="match status" value="1"/>
</dbReference>
<name>F8FC38_PAEMK</name>
<evidence type="ECO:0000256" key="5">
    <source>
        <dbReference type="ARBA" id="ARBA00035648"/>
    </source>
</evidence>
<dbReference type="KEGG" id="pms:KNP414_05915"/>
<gene>
    <name evidence="8" type="ordered locus">KNP414_05915</name>
</gene>
<dbReference type="HOGENOM" id="CLU_076609_1_0_9"/>
<dbReference type="AlphaFoldDB" id="F8FC38"/>
<evidence type="ECO:0000313" key="8">
    <source>
        <dbReference type="EMBL" id="AEI44439.1"/>
    </source>
</evidence>